<dbReference type="Pfam" id="PF10338">
    <property type="entry name" value="YBL028C_N"/>
    <property type="match status" value="1"/>
</dbReference>
<dbReference type="GeneID" id="4584249"/>
<accession>A1DM16</accession>
<dbReference type="GO" id="GO:0030687">
    <property type="term" value="C:preribosome, large subunit precursor"/>
    <property type="evidence" value="ECO:0007669"/>
    <property type="project" value="TreeGrafter"/>
</dbReference>
<proteinExistence type="predicted"/>
<feature type="region of interest" description="Disordered" evidence="1">
    <location>
        <begin position="91"/>
        <end position="133"/>
    </location>
</feature>
<dbReference type="EMBL" id="DS027698">
    <property type="protein sequence ID" value="EAW15837.1"/>
    <property type="molecule type" value="Genomic_DNA"/>
</dbReference>
<keyword evidence="4" id="KW-1185">Reference proteome</keyword>
<evidence type="ECO:0000256" key="1">
    <source>
        <dbReference type="SAM" id="MobiDB-lite"/>
    </source>
</evidence>
<dbReference type="AlphaFoldDB" id="A1DM16"/>
<feature type="region of interest" description="Disordered" evidence="1">
    <location>
        <begin position="41"/>
        <end position="76"/>
    </location>
</feature>
<dbReference type="VEuPathDB" id="FungiDB:NFIA_051820"/>
<evidence type="ECO:0000313" key="4">
    <source>
        <dbReference type="Proteomes" id="UP000006702"/>
    </source>
</evidence>
<feature type="compositionally biased region" description="Basic residues" evidence="1">
    <location>
        <begin position="124"/>
        <end position="133"/>
    </location>
</feature>
<dbReference type="OrthoDB" id="4087970at2759"/>
<dbReference type="PANTHER" id="PTHR28219:SF1">
    <property type="entry name" value="UPF0642 PROTEIN YBL028C"/>
    <property type="match status" value="1"/>
</dbReference>
<dbReference type="OMA" id="PIIREHK"/>
<dbReference type="RefSeq" id="XP_001257734.1">
    <property type="nucleotide sequence ID" value="XM_001257733.1"/>
</dbReference>
<feature type="domain" description="DUF2423" evidence="2">
    <location>
        <begin position="1"/>
        <end position="44"/>
    </location>
</feature>
<evidence type="ECO:0000313" key="3">
    <source>
        <dbReference type="EMBL" id="EAW15837.1"/>
    </source>
</evidence>
<dbReference type="HOGENOM" id="CLU_149452_0_0_1"/>
<protein>
    <recommendedName>
        <fullName evidence="2">DUF2423 domain-containing protein</fullName>
    </recommendedName>
</protein>
<reference evidence="4" key="1">
    <citation type="journal article" date="2008" name="PLoS Genet.">
        <title>Genomic islands in the pathogenic filamentous fungus Aspergillus fumigatus.</title>
        <authorList>
            <person name="Fedorova N.D."/>
            <person name="Khaldi N."/>
            <person name="Joardar V.S."/>
            <person name="Maiti R."/>
            <person name="Amedeo P."/>
            <person name="Anderson M.J."/>
            <person name="Crabtree J."/>
            <person name="Silva J.C."/>
            <person name="Badger J.H."/>
            <person name="Albarraq A."/>
            <person name="Angiuoli S."/>
            <person name="Bussey H."/>
            <person name="Bowyer P."/>
            <person name="Cotty P.J."/>
            <person name="Dyer P.S."/>
            <person name="Egan A."/>
            <person name="Galens K."/>
            <person name="Fraser-Liggett C.M."/>
            <person name="Haas B.J."/>
            <person name="Inman J.M."/>
            <person name="Kent R."/>
            <person name="Lemieux S."/>
            <person name="Malavazi I."/>
            <person name="Orvis J."/>
            <person name="Roemer T."/>
            <person name="Ronning C.M."/>
            <person name="Sundaram J.P."/>
            <person name="Sutton G."/>
            <person name="Turner G."/>
            <person name="Venter J.C."/>
            <person name="White O.R."/>
            <person name="Whitty B.R."/>
            <person name="Youngman P."/>
            <person name="Wolfe K.H."/>
            <person name="Goldman G.H."/>
            <person name="Wortman J.R."/>
            <person name="Jiang B."/>
            <person name="Denning D.W."/>
            <person name="Nierman W.C."/>
        </authorList>
    </citation>
    <scope>NUCLEOTIDE SEQUENCE [LARGE SCALE GENOMIC DNA]</scope>
    <source>
        <strain evidence="4">ATCC 1020 / DSM 3700 / CBS 544.65 / FGSC A1164 / JCM 1740 / NRRL 181 / WB 181</strain>
    </source>
</reference>
<evidence type="ECO:0000259" key="2">
    <source>
        <dbReference type="Pfam" id="PF10338"/>
    </source>
</evidence>
<feature type="compositionally biased region" description="Polar residues" evidence="1">
    <location>
        <begin position="60"/>
        <end position="70"/>
    </location>
</feature>
<dbReference type="Proteomes" id="UP000006702">
    <property type="component" value="Unassembled WGS sequence"/>
</dbReference>
<sequence>MAKSVRASVSKRNRAKLRATVFGPAVDARTERLSAKLKELASQPIIREHKTSSMELDPTGTGSLLPQSETKSPRRNHIADIGFRLDMDVDTMSVKHTQSRSKKPGRVQKRKKARSSIVFQSHPSKTKKGSQRK</sequence>
<dbReference type="eggNOG" id="ENOG502SXGY">
    <property type="taxonomic scope" value="Eukaryota"/>
</dbReference>
<dbReference type="PANTHER" id="PTHR28219">
    <property type="entry name" value="UPF0642 PROTEIN YBL028C"/>
    <property type="match status" value="1"/>
</dbReference>
<gene>
    <name evidence="3" type="ORF">NFIA_051820</name>
</gene>
<name>A1DM16_NEOFI</name>
<organism evidence="3 4">
    <name type="scientific">Neosartorya fischeri (strain ATCC 1020 / DSM 3700 / CBS 544.65 / FGSC A1164 / JCM 1740 / NRRL 181 / WB 181)</name>
    <name type="common">Aspergillus fischerianus</name>
    <dbReference type="NCBI Taxonomy" id="331117"/>
    <lineage>
        <taxon>Eukaryota</taxon>
        <taxon>Fungi</taxon>
        <taxon>Dikarya</taxon>
        <taxon>Ascomycota</taxon>
        <taxon>Pezizomycotina</taxon>
        <taxon>Eurotiomycetes</taxon>
        <taxon>Eurotiomycetidae</taxon>
        <taxon>Eurotiales</taxon>
        <taxon>Aspergillaceae</taxon>
        <taxon>Aspergillus</taxon>
        <taxon>Aspergillus subgen. Fumigati</taxon>
    </lineage>
</organism>
<dbReference type="InterPro" id="IPR019434">
    <property type="entry name" value="DUF2423"/>
</dbReference>
<feature type="compositionally biased region" description="Basic residues" evidence="1">
    <location>
        <begin position="97"/>
        <end position="114"/>
    </location>
</feature>
<dbReference type="KEGG" id="nfi:NFIA_051820"/>